<comment type="caution">
    <text evidence="1">The sequence shown here is derived from an EMBL/GenBank/DDBJ whole genome shotgun (WGS) entry which is preliminary data.</text>
</comment>
<gene>
    <name evidence="1" type="ORF">DDB_G0268654</name>
</gene>
<dbReference type="VEuPathDB" id="AmoebaDB:DDB_G0268654"/>
<name>Q55F32_DICDI</name>
<evidence type="ECO:0000313" key="2">
    <source>
        <dbReference type="Proteomes" id="UP000002195"/>
    </source>
</evidence>
<keyword evidence="2" id="KW-1185">Reference proteome</keyword>
<dbReference type="dictyBase" id="DDB_G0269044"/>
<dbReference type="Proteomes" id="UP000002195">
    <property type="component" value="Unassembled WGS sequence"/>
</dbReference>
<dbReference type="SUPFAM" id="SSF54060">
    <property type="entry name" value="His-Me finger endonucleases"/>
    <property type="match status" value="1"/>
</dbReference>
<dbReference type="InParanoid" id="Q55F32"/>
<organism evidence="1 2">
    <name type="scientific">Dictyostelium discoideum</name>
    <name type="common">Social amoeba</name>
    <dbReference type="NCBI Taxonomy" id="44689"/>
    <lineage>
        <taxon>Eukaryota</taxon>
        <taxon>Amoebozoa</taxon>
        <taxon>Evosea</taxon>
        <taxon>Eumycetozoa</taxon>
        <taxon>Dictyostelia</taxon>
        <taxon>Dictyosteliales</taxon>
        <taxon>Dictyosteliaceae</taxon>
        <taxon>Dictyostelium</taxon>
    </lineage>
</organism>
<sequence>MLMEVVEKKSKKDCWLMNRDEMNLNQKKIFKNDGVNVEVRVCGNVFLEYVKGHNLVWYNNTNQDKKLFLYPKAANSCENDPSCIDSDGHGHGYVISFLCNNRKCLNPNHLYCEDRLTKRDNCHSPKINGVCNHSPKCFIKGIDESFESNSEDYDHNTEIHYEEESDL</sequence>
<dbReference type="InterPro" id="IPR044925">
    <property type="entry name" value="His-Me_finger_sf"/>
</dbReference>
<dbReference type="InterPro" id="IPR044930">
    <property type="entry name" value="Homing_endonuclease_His-Me"/>
</dbReference>
<dbReference type="RefSeq" id="XP_646838.1">
    <property type="nucleotide sequence ID" value="XM_641746.1"/>
</dbReference>
<protein>
    <submittedName>
        <fullName evidence="1">Uncharacterized protein</fullName>
    </submittedName>
</protein>
<accession>Q55F32</accession>
<dbReference type="Gene3D" id="3.90.75.10">
    <property type="entry name" value="Homing Intron 3 (I-ppo) Encoded Endonuclease, Chain A"/>
    <property type="match status" value="1"/>
</dbReference>
<dbReference type="EMBL" id="AAFI02000004">
    <property type="protein sequence ID" value="EAL72916.1"/>
    <property type="molecule type" value="Genomic_DNA"/>
</dbReference>
<dbReference type="GeneID" id="8616520"/>
<proteinExistence type="predicted"/>
<dbReference type="PaxDb" id="44689-DDB0189925"/>
<reference evidence="1 2" key="1">
    <citation type="journal article" date="2005" name="Nature">
        <title>The genome of the social amoeba Dictyostelium discoideum.</title>
        <authorList>
            <consortium name="The Dictyostelium discoideum Sequencing Consortium"/>
            <person name="Eichinger L."/>
            <person name="Pachebat J.A."/>
            <person name="Glockner G."/>
            <person name="Rajandream M.A."/>
            <person name="Sucgang R."/>
            <person name="Berriman M."/>
            <person name="Song J."/>
            <person name="Olsen R."/>
            <person name="Szafranski K."/>
            <person name="Xu Q."/>
            <person name="Tunggal B."/>
            <person name="Kummerfeld S."/>
            <person name="Madera M."/>
            <person name="Konfortov B.A."/>
            <person name="Rivero F."/>
            <person name="Bankier A.T."/>
            <person name="Lehmann R."/>
            <person name="Hamlin N."/>
            <person name="Davies R."/>
            <person name="Gaudet P."/>
            <person name="Fey P."/>
            <person name="Pilcher K."/>
            <person name="Chen G."/>
            <person name="Saunders D."/>
            <person name="Sodergren E."/>
            <person name="Davis P."/>
            <person name="Kerhornou A."/>
            <person name="Nie X."/>
            <person name="Hall N."/>
            <person name="Anjard C."/>
            <person name="Hemphill L."/>
            <person name="Bason N."/>
            <person name="Farbrother P."/>
            <person name="Desany B."/>
            <person name="Just E."/>
            <person name="Morio T."/>
            <person name="Rost R."/>
            <person name="Churcher C."/>
            <person name="Cooper J."/>
            <person name="Haydock S."/>
            <person name="van Driessche N."/>
            <person name="Cronin A."/>
            <person name="Goodhead I."/>
            <person name="Muzny D."/>
            <person name="Mourier T."/>
            <person name="Pain A."/>
            <person name="Lu M."/>
            <person name="Harper D."/>
            <person name="Lindsay R."/>
            <person name="Hauser H."/>
            <person name="James K."/>
            <person name="Quiles M."/>
            <person name="Madan Babu M."/>
            <person name="Saito T."/>
            <person name="Buchrieser C."/>
            <person name="Wardroper A."/>
            <person name="Felder M."/>
            <person name="Thangavelu M."/>
            <person name="Johnson D."/>
            <person name="Knights A."/>
            <person name="Loulseged H."/>
            <person name="Mungall K."/>
            <person name="Oliver K."/>
            <person name="Price C."/>
            <person name="Quail M.A."/>
            <person name="Urushihara H."/>
            <person name="Hernandez J."/>
            <person name="Rabbinowitsch E."/>
            <person name="Steffen D."/>
            <person name="Sanders M."/>
            <person name="Ma J."/>
            <person name="Kohara Y."/>
            <person name="Sharp S."/>
            <person name="Simmonds M."/>
            <person name="Spiegler S."/>
            <person name="Tivey A."/>
            <person name="Sugano S."/>
            <person name="White B."/>
            <person name="Walker D."/>
            <person name="Woodward J."/>
            <person name="Winckler T."/>
            <person name="Tanaka Y."/>
            <person name="Shaulsky G."/>
            <person name="Schleicher M."/>
            <person name="Weinstock G."/>
            <person name="Rosenthal A."/>
            <person name="Cox E.C."/>
            <person name="Chisholm R.L."/>
            <person name="Gibbs R."/>
            <person name="Loomis W.F."/>
            <person name="Platzer M."/>
            <person name="Kay R.R."/>
            <person name="Williams J."/>
            <person name="Dear P.H."/>
            <person name="Noegel A.A."/>
            <person name="Barrell B."/>
            <person name="Kuspa A."/>
        </authorList>
    </citation>
    <scope>NUCLEOTIDE SEQUENCE [LARGE SCALE GENOMIC DNA]</scope>
    <source>
        <strain evidence="1 2">AX4</strain>
    </source>
</reference>
<dbReference type="GO" id="GO:0004519">
    <property type="term" value="F:endonuclease activity"/>
    <property type="evidence" value="ECO:0007669"/>
    <property type="project" value="InterPro"/>
</dbReference>
<dbReference type="AlphaFoldDB" id="Q55F32"/>
<dbReference type="HOGENOM" id="CLU_1597507_0_0_1"/>
<dbReference type="KEGG" id="ddi:DDB_G0268654"/>
<evidence type="ECO:0000313" key="1">
    <source>
        <dbReference type="EMBL" id="EAL72916.1"/>
    </source>
</evidence>